<proteinExistence type="predicted"/>
<dbReference type="AlphaFoldDB" id="A0A2K8Z0R3"/>
<protein>
    <submittedName>
        <fullName evidence="1">DUF4256 domain-containing protein</fullName>
    </submittedName>
</protein>
<dbReference type="OrthoDB" id="8442276at2"/>
<dbReference type="EMBL" id="CP025096">
    <property type="protein sequence ID" value="AUD03480.1"/>
    <property type="molecule type" value="Genomic_DNA"/>
</dbReference>
<dbReference type="InterPro" id="IPR025352">
    <property type="entry name" value="DUF4256"/>
</dbReference>
<organism evidence="1 2">
    <name type="scientific">Spirosoma pollinicola</name>
    <dbReference type="NCBI Taxonomy" id="2057025"/>
    <lineage>
        <taxon>Bacteria</taxon>
        <taxon>Pseudomonadati</taxon>
        <taxon>Bacteroidota</taxon>
        <taxon>Cytophagia</taxon>
        <taxon>Cytophagales</taxon>
        <taxon>Cytophagaceae</taxon>
        <taxon>Spirosoma</taxon>
    </lineage>
</organism>
<dbReference type="Pfam" id="PF14066">
    <property type="entry name" value="DUF4256"/>
    <property type="match status" value="1"/>
</dbReference>
<dbReference type="Proteomes" id="UP000232883">
    <property type="component" value="Chromosome"/>
</dbReference>
<evidence type="ECO:0000313" key="2">
    <source>
        <dbReference type="Proteomes" id="UP000232883"/>
    </source>
</evidence>
<accession>A0A2K8Z0R3</accession>
<sequence length="188" mass="21580">MNYREDELSSQQRDEFFSVLKARFDNHSHRHPGIAWAAVQARLNETPTKMWSLHEMDRTGGEPDVVGQDKQTNEYLFYDCSPETPKGRRSLCYDQQAWASRKANKPATSAIEMAASMGIDLLSEEQYRELQQLGKFDLKTSSWVKTPAAIRQLGGALFADFRYGHVFVYHNGAESYYGSRAFRGWLKV</sequence>
<reference evidence="1 2" key="1">
    <citation type="submission" date="2017-11" db="EMBL/GenBank/DDBJ databases">
        <title>Taxonomic description and genome sequences of Spirosoma HA7 sp. nov., isolated from pollen microhabitat of Corylus avellana.</title>
        <authorList>
            <person name="Ambika Manirajan B."/>
            <person name="Suarez C."/>
            <person name="Ratering S."/>
            <person name="Geissler-Plaum R."/>
            <person name="Cardinale M."/>
            <person name="Sylvia S."/>
        </authorList>
    </citation>
    <scope>NUCLEOTIDE SEQUENCE [LARGE SCALE GENOMIC DNA]</scope>
    <source>
        <strain evidence="1 2">HA7</strain>
    </source>
</reference>
<gene>
    <name evidence="1" type="ORF">CWM47_17575</name>
</gene>
<name>A0A2K8Z0R3_9BACT</name>
<dbReference type="KEGG" id="spir:CWM47_17575"/>
<evidence type="ECO:0000313" key="1">
    <source>
        <dbReference type="EMBL" id="AUD03480.1"/>
    </source>
</evidence>
<keyword evidence="2" id="KW-1185">Reference proteome</keyword>
<dbReference type="RefSeq" id="WP_100989547.1">
    <property type="nucleotide sequence ID" value="NZ_CP025096.1"/>
</dbReference>